<dbReference type="InterPro" id="IPR036179">
    <property type="entry name" value="Ig-like_dom_sf"/>
</dbReference>
<dbReference type="InterPro" id="IPR013783">
    <property type="entry name" value="Ig-like_fold"/>
</dbReference>
<feature type="domain" description="Ig-like" evidence="1">
    <location>
        <begin position="13"/>
        <end position="117"/>
    </location>
</feature>
<organism evidence="2 3">
    <name type="scientific">Astyanax mexicanus</name>
    <name type="common">Blind cave fish</name>
    <name type="synonym">Astyanax fasciatus mexicanus</name>
    <dbReference type="NCBI Taxonomy" id="7994"/>
    <lineage>
        <taxon>Eukaryota</taxon>
        <taxon>Metazoa</taxon>
        <taxon>Chordata</taxon>
        <taxon>Craniata</taxon>
        <taxon>Vertebrata</taxon>
        <taxon>Euteleostomi</taxon>
        <taxon>Actinopterygii</taxon>
        <taxon>Neopterygii</taxon>
        <taxon>Teleostei</taxon>
        <taxon>Ostariophysi</taxon>
        <taxon>Characiformes</taxon>
        <taxon>Characoidei</taxon>
        <taxon>Acestrorhamphidae</taxon>
        <taxon>Acestrorhamphinae</taxon>
        <taxon>Astyanax</taxon>
    </lineage>
</organism>
<name>A0A8T2M1G4_ASTMX</name>
<dbReference type="Gene3D" id="2.60.40.10">
    <property type="entry name" value="Immunoglobulins"/>
    <property type="match status" value="1"/>
</dbReference>
<sequence>MLFSVSCSFNVTPVTPIKETTGTYWIKTPVVHYISTGDTVDLSCDRNHRDKTMWFGQKTNRCPFIILSAEMNSERRERPSVKFYWSYNSRLTLTWNPRNNSSTLIIRNISESDEGFYFSNNRPNDGIYRGIISKHSGFLNSVSTCQC</sequence>
<gene>
    <name evidence="2" type="ORF">AMEX_G7038</name>
</gene>
<proteinExistence type="predicted"/>
<reference evidence="2 3" key="1">
    <citation type="submission" date="2021-07" db="EMBL/GenBank/DDBJ databases">
        <authorList>
            <person name="Imarazene B."/>
            <person name="Zahm M."/>
            <person name="Klopp C."/>
            <person name="Cabau C."/>
            <person name="Beille S."/>
            <person name="Jouanno E."/>
            <person name="Castinel A."/>
            <person name="Lluch J."/>
            <person name="Gil L."/>
            <person name="Kuchtly C."/>
            <person name="Lopez Roques C."/>
            <person name="Donnadieu C."/>
            <person name="Parrinello H."/>
            <person name="Journot L."/>
            <person name="Du K."/>
            <person name="Schartl M."/>
            <person name="Retaux S."/>
            <person name="Guiguen Y."/>
        </authorList>
    </citation>
    <scope>NUCLEOTIDE SEQUENCE [LARGE SCALE GENOMIC DNA]</scope>
    <source>
        <strain evidence="2">Pach_M1</strain>
        <tissue evidence="2">Testis</tissue>
    </source>
</reference>
<dbReference type="PROSITE" id="PS50835">
    <property type="entry name" value="IG_LIKE"/>
    <property type="match status" value="1"/>
</dbReference>
<dbReference type="AlphaFoldDB" id="A0A8T2M1G4"/>
<dbReference type="EMBL" id="JAICCE010000005">
    <property type="protein sequence ID" value="KAG9277054.1"/>
    <property type="molecule type" value="Genomic_DNA"/>
</dbReference>
<accession>A0A8T2M1G4</accession>
<evidence type="ECO:0000313" key="3">
    <source>
        <dbReference type="Proteomes" id="UP000752171"/>
    </source>
</evidence>
<dbReference type="InterPro" id="IPR007110">
    <property type="entry name" value="Ig-like_dom"/>
</dbReference>
<evidence type="ECO:0000313" key="2">
    <source>
        <dbReference type="EMBL" id="KAG9277054.1"/>
    </source>
</evidence>
<comment type="caution">
    <text evidence="2">The sequence shown here is derived from an EMBL/GenBank/DDBJ whole genome shotgun (WGS) entry which is preliminary data.</text>
</comment>
<evidence type="ECO:0000259" key="1">
    <source>
        <dbReference type="PROSITE" id="PS50835"/>
    </source>
</evidence>
<dbReference type="Proteomes" id="UP000752171">
    <property type="component" value="Unassembled WGS sequence"/>
</dbReference>
<protein>
    <recommendedName>
        <fullName evidence="1">Ig-like domain-containing protein</fullName>
    </recommendedName>
</protein>
<dbReference type="SUPFAM" id="SSF48726">
    <property type="entry name" value="Immunoglobulin"/>
    <property type="match status" value="1"/>
</dbReference>